<keyword evidence="1" id="KW-0472">Membrane</keyword>
<feature type="transmembrane region" description="Helical" evidence="1">
    <location>
        <begin position="94"/>
        <end position="116"/>
    </location>
</feature>
<sequence>MRGARPGFLTKMLFLNAGLVLWAAHFGFVYGLTGVVCARGLGTAWPAAVPFVVAFATVVAAGLSLVVLFAAVLGRGPGIAGEPDPALRVFWRSVTGGVAVFGFVAIVWSGLPAVLIRPCA</sequence>
<evidence type="ECO:0000256" key="1">
    <source>
        <dbReference type="SAM" id="Phobius"/>
    </source>
</evidence>
<evidence type="ECO:0000313" key="3">
    <source>
        <dbReference type="Proteomes" id="UP001165652"/>
    </source>
</evidence>
<dbReference type="RefSeq" id="WP_272775896.1">
    <property type="nucleotide sequence ID" value="NZ_JAQQLI010000005.1"/>
</dbReference>
<comment type="caution">
    <text evidence="2">The sequence shown here is derived from an EMBL/GenBank/DDBJ whole genome shotgun (WGS) entry which is preliminary data.</text>
</comment>
<feature type="transmembrane region" description="Helical" evidence="1">
    <location>
        <begin position="44"/>
        <end position="73"/>
    </location>
</feature>
<dbReference type="Proteomes" id="UP001165652">
    <property type="component" value="Unassembled WGS sequence"/>
</dbReference>
<accession>A0ABT5J6N3</accession>
<keyword evidence="1" id="KW-1133">Transmembrane helix</keyword>
<keyword evidence="1" id="KW-0812">Transmembrane</keyword>
<reference evidence="2" key="1">
    <citation type="journal article" date="2023" name="Microbiol Resour">
        <title>Genome Sequences of Rhodoplanes serenus and Two Thermotolerant Strains, Rhodoplanes tepidamans and 'Rhodoplanes cryptolactis,' Further Refine the Genus.</title>
        <authorList>
            <person name="Rayyan A.A."/>
            <person name="Kyndt J.A."/>
        </authorList>
    </citation>
    <scope>NUCLEOTIDE SEQUENCE</scope>
    <source>
        <strain evidence="2">DSM 9987</strain>
    </source>
</reference>
<feature type="transmembrane region" description="Helical" evidence="1">
    <location>
        <begin position="12"/>
        <end position="32"/>
    </location>
</feature>
<dbReference type="EMBL" id="JAQQLI010000005">
    <property type="protein sequence ID" value="MDC7785046.1"/>
    <property type="molecule type" value="Genomic_DNA"/>
</dbReference>
<keyword evidence="3" id="KW-1185">Reference proteome</keyword>
<reference evidence="2" key="2">
    <citation type="submission" date="2023-02" db="EMBL/GenBank/DDBJ databases">
        <authorList>
            <person name="Rayyan A."/>
            <person name="Meyer T."/>
            <person name="Kyndt J.A."/>
        </authorList>
    </citation>
    <scope>NUCLEOTIDE SEQUENCE</scope>
    <source>
        <strain evidence="2">DSM 9987</strain>
    </source>
</reference>
<evidence type="ECO:0000313" key="2">
    <source>
        <dbReference type="EMBL" id="MDC7785046.1"/>
    </source>
</evidence>
<protein>
    <submittedName>
        <fullName evidence="2">Uncharacterized protein</fullName>
    </submittedName>
</protein>
<organism evidence="2 3">
    <name type="scientific">Rhodoplanes tepidamans</name>
    <name type="common">Rhodoplanes cryptolactis</name>
    <dbReference type="NCBI Taxonomy" id="200616"/>
    <lineage>
        <taxon>Bacteria</taxon>
        <taxon>Pseudomonadati</taxon>
        <taxon>Pseudomonadota</taxon>
        <taxon>Alphaproteobacteria</taxon>
        <taxon>Hyphomicrobiales</taxon>
        <taxon>Nitrobacteraceae</taxon>
        <taxon>Rhodoplanes</taxon>
    </lineage>
</organism>
<proteinExistence type="predicted"/>
<gene>
    <name evidence="2" type="ORF">PQJ73_05065</name>
</gene>
<name>A0ABT5J6N3_RHOTP</name>